<dbReference type="GO" id="GO:0016705">
    <property type="term" value="F:oxidoreductase activity, acting on paired donors, with incorporation or reduction of molecular oxygen"/>
    <property type="evidence" value="ECO:0007669"/>
    <property type="project" value="InterPro"/>
</dbReference>
<evidence type="ECO:0000256" key="4">
    <source>
        <dbReference type="ARBA" id="ARBA00022964"/>
    </source>
</evidence>
<evidence type="ECO:0000256" key="3">
    <source>
        <dbReference type="ARBA" id="ARBA00022896"/>
    </source>
</evidence>
<accession>A0A367S3A7</accession>
<comment type="cofactor">
    <cofactor evidence="1">
        <name>L-ascorbate</name>
        <dbReference type="ChEBI" id="CHEBI:38290"/>
    </cofactor>
</comment>
<evidence type="ECO:0000256" key="6">
    <source>
        <dbReference type="ARBA" id="ARBA00023004"/>
    </source>
</evidence>
<protein>
    <submittedName>
        <fullName evidence="8">Proline hydroxylase</fullName>
    </submittedName>
</protein>
<dbReference type="EMBL" id="LXQE01000005">
    <property type="protein sequence ID" value="RCJ42591.1"/>
    <property type="molecule type" value="Genomic_DNA"/>
</dbReference>
<evidence type="ECO:0000313" key="8">
    <source>
        <dbReference type="EMBL" id="RCJ42591.1"/>
    </source>
</evidence>
<dbReference type="GO" id="GO:0031418">
    <property type="term" value="F:L-ascorbic acid binding"/>
    <property type="evidence" value="ECO:0007669"/>
    <property type="project" value="UniProtKB-KW"/>
</dbReference>
<evidence type="ECO:0000256" key="1">
    <source>
        <dbReference type="ARBA" id="ARBA00001961"/>
    </source>
</evidence>
<keyword evidence="4" id="KW-0223">Dioxygenase</keyword>
<dbReference type="Pfam" id="PF13640">
    <property type="entry name" value="2OG-FeII_Oxy_3"/>
    <property type="match status" value="1"/>
</dbReference>
<dbReference type="PROSITE" id="PS51471">
    <property type="entry name" value="FE2OG_OXY"/>
    <property type="match status" value="1"/>
</dbReference>
<keyword evidence="6" id="KW-0408">Iron</keyword>
<dbReference type="Proteomes" id="UP000252085">
    <property type="component" value="Unassembled WGS sequence"/>
</dbReference>
<dbReference type="InterPro" id="IPR044862">
    <property type="entry name" value="Pro_4_hyd_alph_FE2OG_OXY"/>
</dbReference>
<evidence type="ECO:0000256" key="2">
    <source>
        <dbReference type="ARBA" id="ARBA00022723"/>
    </source>
</evidence>
<evidence type="ECO:0000313" key="9">
    <source>
        <dbReference type="Proteomes" id="UP000252085"/>
    </source>
</evidence>
<dbReference type="GO" id="GO:0005506">
    <property type="term" value="F:iron ion binding"/>
    <property type="evidence" value="ECO:0007669"/>
    <property type="project" value="InterPro"/>
</dbReference>
<reference evidence="8 9" key="1">
    <citation type="submission" date="2016-04" db="EMBL/GenBank/DDBJ databases">
        <authorList>
            <person name="Evans L.H."/>
            <person name="Alamgir A."/>
            <person name="Owens N."/>
            <person name="Weber N.D."/>
            <person name="Virtaneva K."/>
            <person name="Barbian K."/>
            <person name="Babar A."/>
            <person name="Rosenke K."/>
        </authorList>
    </citation>
    <scope>NUCLEOTIDE SEQUENCE [LARGE SCALE GENOMIC DNA]</scope>
    <source>
        <strain evidence="8">NIES-2108</strain>
    </source>
</reference>
<sequence length="236" mass="27062">MLNFDSIRTTAMQKVPYNWALIKNLLSPEASLELTASFPHEEFRLSEGEGYGYSWGKMLATSEDISLMLKSSDNRWRERMAQGRLTYDLRHLSKVWRQLIEGLWTDSYRAALAEMSGLELKDCVMDIGFRRYSSGQLHHPHTDEPNKLLTHLLFFNQQWSVDWGGCLRILKDSHPESAFQDILPLSDSSVAIARSDNSWHTVTPLTCPASEYRLALRVAFFRNDLISDFGQTQLAA</sequence>
<evidence type="ECO:0000256" key="5">
    <source>
        <dbReference type="ARBA" id="ARBA00023002"/>
    </source>
</evidence>
<dbReference type="SMART" id="SM00702">
    <property type="entry name" value="P4Hc"/>
    <property type="match status" value="1"/>
</dbReference>
<proteinExistence type="predicted"/>
<organism evidence="8 9">
    <name type="scientific">Nostoc punctiforme NIES-2108</name>
    <dbReference type="NCBI Taxonomy" id="1356359"/>
    <lineage>
        <taxon>Bacteria</taxon>
        <taxon>Bacillati</taxon>
        <taxon>Cyanobacteriota</taxon>
        <taxon>Cyanophyceae</taxon>
        <taxon>Nostocales</taxon>
        <taxon>Nostocaceae</taxon>
        <taxon>Nostoc</taxon>
    </lineage>
</organism>
<name>A0A367S3A7_NOSPU</name>
<comment type="caution">
    <text evidence="8">The sequence shown here is derived from an EMBL/GenBank/DDBJ whole genome shotgun (WGS) entry which is preliminary data.</text>
</comment>
<dbReference type="GO" id="GO:0051213">
    <property type="term" value="F:dioxygenase activity"/>
    <property type="evidence" value="ECO:0007669"/>
    <property type="project" value="UniProtKB-KW"/>
</dbReference>
<keyword evidence="2" id="KW-0479">Metal-binding</keyword>
<keyword evidence="5" id="KW-0560">Oxidoreductase</keyword>
<gene>
    <name evidence="8" type="ORF">A6769_37135</name>
</gene>
<dbReference type="AlphaFoldDB" id="A0A367S3A7"/>
<feature type="domain" description="Fe2OG dioxygenase" evidence="7">
    <location>
        <begin position="123"/>
        <end position="224"/>
    </location>
</feature>
<dbReference type="InterPro" id="IPR006620">
    <property type="entry name" value="Pro_4_hyd_alph"/>
</dbReference>
<evidence type="ECO:0000259" key="7">
    <source>
        <dbReference type="PROSITE" id="PS51471"/>
    </source>
</evidence>
<keyword evidence="3" id="KW-0847">Vitamin C</keyword>
<dbReference type="InterPro" id="IPR005123">
    <property type="entry name" value="Oxoglu/Fe-dep_dioxygenase_dom"/>
</dbReference>
<dbReference type="Gene3D" id="2.60.120.620">
    <property type="entry name" value="q2cbj1_9rhob like domain"/>
    <property type="match status" value="1"/>
</dbReference>